<gene>
    <name evidence="1" type="ORF">CPB83DRAFT_396608</name>
</gene>
<keyword evidence="2" id="KW-1185">Reference proteome</keyword>
<sequence>MMKFDFTYIKIQWEWLQLSDYLYCRFRYQHYSRRLQRSGRPSNFWAEFTSRMDSLYLPSLHLLYLSQLPKLILRWTLALSIFRHHFIYLIRHCPGLSDVIIATLEVSRRTKREIYAIDLYYRIFLCILYSIKRFILSELLLLSSGESISLILRTRFLLYLLEHLVYSLDFGYSFARYHYSCLSSYSISWRPCSSLSEPSLPLLATYLILILFPDSFISPKILIFSTIHVVI</sequence>
<dbReference type="Proteomes" id="UP000807306">
    <property type="component" value="Unassembled WGS sequence"/>
</dbReference>
<evidence type="ECO:0000313" key="2">
    <source>
        <dbReference type="Proteomes" id="UP000807306"/>
    </source>
</evidence>
<protein>
    <submittedName>
        <fullName evidence="1">Uncharacterized protein</fullName>
    </submittedName>
</protein>
<proteinExistence type="predicted"/>
<organism evidence="1 2">
    <name type="scientific">Crepidotus variabilis</name>
    <dbReference type="NCBI Taxonomy" id="179855"/>
    <lineage>
        <taxon>Eukaryota</taxon>
        <taxon>Fungi</taxon>
        <taxon>Dikarya</taxon>
        <taxon>Basidiomycota</taxon>
        <taxon>Agaricomycotina</taxon>
        <taxon>Agaricomycetes</taxon>
        <taxon>Agaricomycetidae</taxon>
        <taxon>Agaricales</taxon>
        <taxon>Agaricineae</taxon>
        <taxon>Crepidotaceae</taxon>
        <taxon>Crepidotus</taxon>
    </lineage>
</organism>
<evidence type="ECO:0000313" key="1">
    <source>
        <dbReference type="EMBL" id="KAF9527443.1"/>
    </source>
</evidence>
<dbReference type="AlphaFoldDB" id="A0A9P6EEI7"/>
<dbReference type="EMBL" id="MU157861">
    <property type="protein sequence ID" value="KAF9527443.1"/>
    <property type="molecule type" value="Genomic_DNA"/>
</dbReference>
<name>A0A9P6EEI7_9AGAR</name>
<reference evidence="1" key="1">
    <citation type="submission" date="2020-11" db="EMBL/GenBank/DDBJ databases">
        <authorList>
            <consortium name="DOE Joint Genome Institute"/>
            <person name="Ahrendt S."/>
            <person name="Riley R."/>
            <person name="Andreopoulos W."/>
            <person name="Labutti K."/>
            <person name="Pangilinan J."/>
            <person name="Ruiz-Duenas F.J."/>
            <person name="Barrasa J.M."/>
            <person name="Sanchez-Garcia M."/>
            <person name="Camarero S."/>
            <person name="Miyauchi S."/>
            <person name="Serrano A."/>
            <person name="Linde D."/>
            <person name="Babiker R."/>
            <person name="Drula E."/>
            <person name="Ayuso-Fernandez I."/>
            <person name="Pacheco R."/>
            <person name="Padilla G."/>
            <person name="Ferreira P."/>
            <person name="Barriuso J."/>
            <person name="Kellner H."/>
            <person name="Castanera R."/>
            <person name="Alfaro M."/>
            <person name="Ramirez L."/>
            <person name="Pisabarro A.G."/>
            <person name="Kuo A."/>
            <person name="Tritt A."/>
            <person name="Lipzen A."/>
            <person name="He G."/>
            <person name="Yan M."/>
            <person name="Ng V."/>
            <person name="Cullen D."/>
            <person name="Martin F."/>
            <person name="Rosso M.-N."/>
            <person name="Henrissat B."/>
            <person name="Hibbett D."/>
            <person name="Martinez A.T."/>
            <person name="Grigoriev I.V."/>
        </authorList>
    </citation>
    <scope>NUCLEOTIDE SEQUENCE</scope>
    <source>
        <strain evidence="1">CBS 506.95</strain>
    </source>
</reference>
<comment type="caution">
    <text evidence="1">The sequence shown here is derived from an EMBL/GenBank/DDBJ whole genome shotgun (WGS) entry which is preliminary data.</text>
</comment>
<accession>A0A9P6EEI7</accession>